<sequence>MHITCSRELAMAVKSDHPNTMSSTGGPNTLVAPRLTPSVKEAIRFSAMIENSGQCTALRHAVVAAESDEEVESLFDGAPVVTTPQDSLRAGEFAGIFADSPIEPTPPGYTKVDGLNAHYKVSSDLPEDGVEEYWRKVFVDVTSPSEPLKSGSESANDLAAWLVRNQPISLAVNEDMELGRYLFERTGQVVYTVGTAENPALTCQARPQEGEIFGEFPVRSELQKFTKFPVVVPTPTAAYNAGYSEAYLSDLGSNRGLEDFGLGVLDSSITSPTVKGYCVEILSYLTDAVGPKDGYGARTALWGLQRPPLDGRSTVLRVSSGATFDELAAKLVVFAGTNAAGQVVVSVAGGGAVKDAVEACGVECVVEGEGDYEARVEKGEHYNLVRVGEGDDEGYGVDCFPMVGQFVSLYLGVGHVKSTKGGDEEFKKVFRESDKWLKMKAA</sequence>
<evidence type="ECO:0000313" key="2">
    <source>
        <dbReference type="Proteomes" id="UP001165082"/>
    </source>
</evidence>
<dbReference type="Proteomes" id="UP001165082">
    <property type="component" value="Unassembled WGS sequence"/>
</dbReference>
<organism evidence="1 2">
    <name type="scientific">Triparma retinervis</name>
    <dbReference type="NCBI Taxonomy" id="2557542"/>
    <lineage>
        <taxon>Eukaryota</taxon>
        <taxon>Sar</taxon>
        <taxon>Stramenopiles</taxon>
        <taxon>Ochrophyta</taxon>
        <taxon>Bolidophyceae</taxon>
        <taxon>Parmales</taxon>
        <taxon>Triparmaceae</taxon>
        <taxon>Triparma</taxon>
    </lineage>
</organism>
<accession>A0A9W7E9D7</accession>
<name>A0A9W7E9D7_9STRA</name>
<dbReference type="OrthoDB" id="436969at2759"/>
<evidence type="ECO:0000313" key="1">
    <source>
        <dbReference type="EMBL" id="GMH69860.1"/>
    </source>
</evidence>
<protein>
    <submittedName>
        <fullName evidence="1">Uncharacterized protein</fullName>
    </submittedName>
</protein>
<proteinExistence type="predicted"/>
<dbReference type="AlphaFoldDB" id="A0A9W7E9D7"/>
<keyword evidence="2" id="KW-1185">Reference proteome</keyword>
<reference evidence="1" key="1">
    <citation type="submission" date="2022-07" db="EMBL/GenBank/DDBJ databases">
        <title>Genome analysis of Parmales, a sister group of diatoms, reveals the evolutionary specialization of diatoms from phago-mixotrophs to photoautotrophs.</title>
        <authorList>
            <person name="Ban H."/>
            <person name="Sato S."/>
            <person name="Yoshikawa S."/>
            <person name="Kazumasa Y."/>
            <person name="Nakamura Y."/>
            <person name="Ichinomiya M."/>
            <person name="Saitoh K."/>
            <person name="Sato N."/>
            <person name="Blanc-Mathieu R."/>
            <person name="Endo H."/>
            <person name="Kuwata A."/>
            <person name="Ogata H."/>
        </authorList>
    </citation>
    <scope>NUCLEOTIDE SEQUENCE</scope>
</reference>
<comment type="caution">
    <text evidence="1">The sequence shown here is derived from an EMBL/GenBank/DDBJ whole genome shotgun (WGS) entry which is preliminary data.</text>
</comment>
<gene>
    <name evidence="1" type="ORF">TrRE_jg9439</name>
</gene>
<dbReference type="EMBL" id="BRXZ01002772">
    <property type="protein sequence ID" value="GMH69860.1"/>
    <property type="molecule type" value="Genomic_DNA"/>
</dbReference>